<dbReference type="InterPro" id="IPR050425">
    <property type="entry name" value="NAD(P)_dehydrat-like"/>
</dbReference>
<protein>
    <submittedName>
        <fullName evidence="4">Aldehyde reductase</fullName>
    </submittedName>
</protein>
<dbReference type="PANTHER" id="PTHR10366:SF564">
    <property type="entry name" value="STEROL-4-ALPHA-CARBOXYLATE 3-DEHYDROGENASE, DECARBOXYLATING"/>
    <property type="match status" value="1"/>
</dbReference>
<evidence type="ECO:0000313" key="5">
    <source>
        <dbReference type="Proteomes" id="UP001501470"/>
    </source>
</evidence>
<dbReference type="Gene3D" id="3.40.50.720">
    <property type="entry name" value="NAD(P)-binding Rossmann-like Domain"/>
    <property type="match status" value="1"/>
</dbReference>
<keyword evidence="1" id="KW-0560">Oxidoreductase</keyword>
<comment type="similarity">
    <text evidence="2">Belongs to the NAD(P)-dependent epimerase/dehydratase family. Dihydroflavonol-4-reductase subfamily.</text>
</comment>
<comment type="caution">
    <text evidence="4">The sequence shown here is derived from an EMBL/GenBank/DDBJ whole genome shotgun (WGS) entry which is preliminary data.</text>
</comment>
<evidence type="ECO:0000256" key="2">
    <source>
        <dbReference type="ARBA" id="ARBA00023445"/>
    </source>
</evidence>
<dbReference type="PANTHER" id="PTHR10366">
    <property type="entry name" value="NAD DEPENDENT EPIMERASE/DEHYDRATASE"/>
    <property type="match status" value="1"/>
</dbReference>
<dbReference type="InterPro" id="IPR001509">
    <property type="entry name" value="Epimerase_deHydtase"/>
</dbReference>
<dbReference type="Proteomes" id="UP001501470">
    <property type="component" value="Unassembled WGS sequence"/>
</dbReference>
<evidence type="ECO:0000313" key="4">
    <source>
        <dbReference type="EMBL" id="GAA1552046.1"/>
    </source>
</evidence>
<reference evidence="4 5" key="1">
    <citation type="journal article" date="2019" name="Int. J. Syst. Evol. Microbiol.">
        <title>The Global Catalogue of Microorganisms (GCM) 10K type strain sequencing project: providing services to taxonomists for standard genome sequencing and annotation.</title>
        <authorList>
            <consortium name="The Broad Institute Genomics Platform"/>
            <consortium name="The Broad Institute Genome Sequencing Center for Infectious Disease"/>
            <person name="Wu L."/>
            <person name="Ma J."/>
        </authorList>
    </citation>
    <scope>NUCLEOTIDE SEQUENCE [LARGE SCALE GENOMIC DNA]</scope>
    <source>
        <strain evidence="4 5">JCM 15933</strain>
    </source>
</reference>
<dbReference type="SUPFAM" id="SSF51735">
    <property type="entry name" value="NAD(P)-binding Rossmann-fold domains"/>
    <property type="match status" value="1"/>
</dbReference>
<dbReference type="InterPro" id="IPR036291">
    <property type="entry name" value="NAD(P)-bd_dom_sf"/>
</dbReference>
<feature type="domain" description="NAD-dependent epimerase/dehydratase" evidence="3">
    <location>
        <begin position="10"/>
        <end position="248"/>
    </location>
</feature>
<keyword evidence="5" id="KW-1185">Reference proteome</keyword>
<proteinExistence type="inferred from homology"/>
<dbReference type="EMBL" id="BAAAQD010000022">
    <property type="protein sequence ID" value="GAA1552046.1"/>
    <property type="molecule type" value="Genomic_DNA"/>
</dbReference>
<sequence length="356" mass="37881">MGFVVSKGTVLVTGATGFIAGHCIEELITHGYAVRGTVRDPATADVAHLREVAERTGGAFEVVRASLDADAGWAEAVAGCTAVWHVASPNPPSAPRTEDEVVRPAVDGTVRVLRAAAASGTVRRVVLTSSIDAIRHDHGTAGQVFTEEDWPDASGAGAYPKSKVLAERAAWAIAREHGLELVAVNPGLVLGPLQRPMHTTSAEVIRLLLSRGMPAVPRLGFAVVDVRDVARAHRLAMETPAAAGNRYIVAGEHRWMEEIAAVLAAEFGPQGYRVPTARMPRWLMWTVARFDRTIRLALGYVGVPALVSAEKAAGELGWTPRPAKESIVEMADSLIRHGIVRPGRPARNGPARQSVS</sequence>
<dbReference type="Pfam" id="PF01370">
    <property type="entry name" value="Epimerase"/>
    <property type="match status" value="1"/>
</dbReference>
<gene>
    <name evidence="4" type="ORF">GCM10009827_085930</name>
</gene>
<evidence type="ECO:0000259" key="3">
    <source>
        <dbReference type="Pfam" id="PF01370"/>
    </source>
</evidence>
<evidence type="ECO:0000256" key="1">
    <source>
        <dbReference type="ARBA" id="ARBA00023002"/>
    </source>
</evidence>
<organism evidence="4 5">
    <name type="scientific">Dactylosporangium maewongense</name>
    <dbReference type="NCBI Taxonomy" id="634393"/>
    <lineage>
        <taxon>Bacteria</taxon>
        <taxon>Bacillati</taxon>
        <taxon>Actinomycetota</taxon>
        <taxon>Actinomycetes</taxon>
        <taxon>Micromonosporales</taxon>
        <taxon>Micromonosporaceae</taxon>
        <taxon>Dactylosporangium</taxon>
    </lineage>
</organism>
<name>A0ABN2C605_9ACTN</name>
<accession>A0ABN2C605</accession>